<dbReference type="GO" id="GO:0016705">
    <property type="term" value="F:oxidoreductase activity, acting on paired donors, with incorporation or reduction of molecular oxygen"/>
    <property type="evidence" value="ECO:0007669"/>
    <property type="project" value="UniProtKB-ARBA"/>
</dbReference>
<dbReference type="InterPro" id="IPR027443">
    <property type="entry name" value="IPNS-like_sf"/>
</dbReference>
<gene>
    <name evidence="8" type="ORF">QVD17_23814</name>
</gene>
<dbReference type="InterPro" id="IPR005123">
    <property type="entry name" value="Oxoglu/Fe-dep_dioxygenase_dom"/>
</dbReference>
<evidence type="ECO:0000256" key="4">
    <source>
        <dbReference type="ARBA" id="ARBA00074102"/>
    </source>
</evidence>
<evidence type="ECO:0000256" key="5">
    <source>
        <dbReference type="ARBA" id="ARBA00076740"/>
    </source>
</evidence>
<keyword evidence="2 6" id="KW-0408">Iron</keyword>
<sequence>MATECTIPVIDLLDFPNQSSKLIAASEDWGCFRLINFQDVLPAALMSDMKDVVRSLFDLPVEIKRRNLDVITGSGYMAPTPKNPFYEALGLYDMASPTDVHNFCTQLGASLHQRETITRYADAVHELFRRIGNKLAYSLGVKSENTGIENWPCQFRINKYHFTPETVGSSGVQIHTDSGFLTVLQDDEGVGGLEVMNKSGDFIPVDPWPGTLLVNLGDIAKVWSNGRLCNVKHRVQCKEAKIRVSIASFLLGPRETVEPPAELVDDDHPRVYVPITYEEYRKMRILTKLQAGEALAHLETPRSDK</sequence>
<evidence type="ECO:0000259" key="7">
    <source>
        <dbReference type="PROSITE" id="PS51471"/>
    </source>
</evidence>
<keyword evidence="6" id="KW-0560">Oxidoreductase</keyword>
<dbReference type="InterPro" id="IPR044861">
    <property type="entry name" value="IPNS-like_FE2OG_OXY"/>
</dbReference>
<feature type="domain" description="Fe2OG dioxygenase" evidence="7">
    <location>
        <begin position="149"/>
        <end position="253"/>
    </location>
</feature>
<reference evidence="8" key="1">
    <citation type="journal article" date="2023" name="bioRxiv">
        <title>Improved chromosome-level genome assembly for marigold (Tagetes erecta).</title>
        <authorList>
            <person name="Jiang F."/>
            <person name="Yuan L."/>
            <person name="Wang S."/>
            <person name="Wang H."/>
            <person name="Xu D."/>
            <person name="Wang A."/>
            <person name="Fan W."/>
        </authorList>
    </citation>
    <scope>NUCLEOTIDE SEQUENCE</scope>
    <source>
        <strain evidence="8">WSJ</strain>
        <tissue evidence="8">Leaf</tissue>
    </source>
</reference>
<comment type="caution">
    <text evidence="8">The sequence shown here is derived from an EMBL/GenBank/DDBJ whole genome shotgun (WGS) entry which is preliminary data.</text>
</comment>
<organism evidence="8 9">
    <name type="scientific">Tagetes erecta</name>
    <name type="common">African marigold</name>
    <dbReference type="NCBI Taxonomy" id="13708"/>
    <lineage>
        <taxon>Eukaryota</taxon>
        <taxon>Viridiplantae</taxon>
        <taxon>Streptophyta</taxon>
        <taxon>Embryophyta</taxon>
        <taxon>Tracheophyta</taxon>
        <taxon>Spermatophyta</taxon>
        <taxon>Magnoliopsida</taxon>
        <taxon>eudicotyledons</taxon>
        <taxon>Gunneridae</taxon>
        <taxon>Pentapetalae</taxon>
        <taxon>asterids</taxon>
        <taxon>campanulids</taxon>
        <taxon>Asterales</taxon>
        <taxon>Asteraceae</taxon>
        <taxon>Asteroideae</taxon>
        <taxon>Heliantheae alliance</taxon>
        <taxon>Tageteae</taxon>
        <taxon>Tagetes</taxon>
    </lineage>
</organism>
<proteinExistence type="inferred from homology"/>
<evidence type="ECO:0000256" key="3">
    <source>
        <dbReference type="ARBA" id="ARBA00054658"/>
    </source>
</evidence>
<dbReference type="PANTHER" id="PTHR47990">
    <property type="entry name" value="2-OXOGLUTARATE (2OG) AND FE(II)-DEPENDENT OXYGENASE SUPERFAMILY PROTEIN-RELATED"/>
    <property type="match status" value="1"/>
</dbReference>
<dbReference type="Pfam" id="PF14226">
    <property type="entry name" value="DIOX_N"/>
    <property type="match status" value="1"/>
</dbReference>
<dbReference type="GO" id="GO:0046872">
    <property type="term" value="F:metal ion binding"/>
    <property type="evidence" value="ECO:0007669"/>
    <property type="project" value="UniProtKB-KW"/>
</dbReference>
<keyword evidence="9" id="KW-1185">Reference proteome</keyword>
<accession>A0AAD8KH36</accession>
<evidence type="ECO:0000256" key="1">
    <source>
        <dbReference type="ARBA" id="ARBA00022723"/>
    </source>
</evidence>
<evidence type="ECO:0000256" key="2">
    <source>
        <dbReference type="ARBA" id="ARBA00023004"/>
    </source>
</evidence>
<evidence type="ECO:0000313" key="8">
    <source>
        <dbReference type="EMBL" id="KAK1421463.1"/>
    </source>
</evidence>
<dbReference type="InterPro" id="IPR050231">
    <property type="entry name" value="Iron_ascorbate_oxido_reductase"/>
</dbReference>
<dbReference type="EMBL" id="JAUHHV010000006">
    <property type="protein sequence ID" value="KAK1421463.1"/>
    <property type="molecule type" value="Genomic_DNA"/>
</dbReference>
<keyword evidence="1 6" id="KW-0479">Metal-binding</keyword>
<dbReference type="AlphaFoldDB" id="A0AAD8KH36"/>
<name>A0AAD8KH36_TARER</name>
<evidence type="ECO:0000256" key="6">
    <source>
        <dbReference type="RuleBase" id="RU003682"/>
    </source>
</evidence>
<dbReference type="Gene3D" id="2.60.120.330">
    <property type="entry name" value="B-lactam Antibiotic, Isopenicillin N Synthase, Chain"/>
    <property type="match status" value="1"/>
</dbReference>
<dbReference type="Pfam" id="PF03171">
    <property type="entry name" value="2OG-FeII_Oxy"/>
    <property type="match status" value="1"/>
</dbReference>
<comment type="function">
    <text evidence="3">2-oxoglutarate-dependent dioxygenase essential for auxin catabolism and maintenance of auxin homeostasis in reproductive organs. Catalyzes the irreversible oxidation of indole-3-acetic acid (IAA) to the biologically inactive 2-oxoindole-3-acetic acid (OxIAA).</text>
</comment>
<dbReference type="InterPro" id="IPR026992">
    <property type="entry name" value="DIOX_N"/>
</dbReference>
<protein>
    <recommendedName>
        <fullName evidence="4">2-oxoglutarate-dependent dioxygenase DAO</fullName>
    </recommendedName>
    <alternativeName>
        <fullName evidence="5">Protein DIOXYGENASE FOR AUXIN OXIDATION</fullName>
    </alternativeName>
</protein>
<dbReference type="Proteomes" id="UP001229421">
    <property type="component" value="Unassembled WGS sequence"/>
</dbReference>
<dbReference type="SUPFAM" id="SSF51197">
    <property type="entry name" value="Clavaminate synthase-like"/>
    <property type="match status" value="1"/>
</dbReference>
<comment type="similarity">
    <text evidence="6">Belongs to the iron/ascorbate-dependent oxidoreductase family.</text>
</comment>
<dbReference type="PROSITE" id="PS51471">
    <property type="entry name" value="FE2OG_OXY"/>
    <property type="match status" value="1"/>
</dbReference>
<evidence type="ECO:0000313" key="9">
    <source>
        <dbReference type="Proteomes" id="UP001229421"/>
    </source>
</evidence>
<dbReference type="FunFam" id="2.60.120.330:FF:000017">
    <property type="entry name" value="2-oxoglutarate-dependent dioxygenase DAO"/>
    <property type="match status" value="1"/>
</dbReference>